<keyword evidence="8" id="KW-0408">Iron</keyword>
<sequence length="372" mass="40627">MSREIYLDYNATTPVLPEVAEVFRVCALEDFGNPGSGHLLGGRARRWLERARSSLAALLEAAPEEIYFVSGGTEANNLVLLGAARAREKGHLLVSRIEHPSVLEPALRLLEAGFRVDFLPVDGRGRVDPEEVRRRLRPDTLLVSVMLANNETGALQPVAEIGRICREAGVWFHTDAAQAVGKIPVSVQEINCDFLTVAGHKMYAPKGIGALYVRQGLPLVPLFFGGGQERGLRPGTEPVPLAAALGRAAEIAASDLPEEAERQRELREYFWEGIREIFPRAIRHGEPAYTLPNTLSVAFPGREAREILERATDLCASTGAACHDRSGAISHVLSAMGVAPEIARATLRFSLGRLTVREDLDRALEILRGVLR</sequence>
<evidence type="ECO:0000256" key="1">
    <source>
        <dbReference type="ARBA" id="ARBA00001933"/>
    </source>
</evidence>
<evidence type="ECO:0000256" key="9">
    <source>
        <dbReference type="ARBA" id="ARBA00023014"/>
    </source>
</evidence>
<comment type="cofactor">
    <cofactor evidence="1 11">
        <name>pyridoxal 5'-phosphate</name>
        <dbReference type="ChEBI" id="CHEBI:597326"/>
    </cofactor>
</comment>
<evidence type="ECO:0000256" key="5">
    <source>
        <dbReference type="ARBA" id="ARBA00022679"/>
    </source>
</evidence>
<dbReference type="Pfam" id="PF00266">
    <property type="entry name" value="Aminotran_5"/>
    <property type="match status" value="1"/>
</dbReference>
<dbReference type="InterPro" id="IPR000192">
    <property type="entry name" value="Aminotrans_V_dom"/>
</dbReference>
<accession>A0A7C3CZD2</accession>
<evidence type="ECO:0000313" key="13">
    <source>
        <dbReference type="EMBL" id="HFC98508.1"/>
    </source>
</evidence>
<dbReference type="PIRSF" id="PIRSF005572">
    <property type="entry name" value="NifS"/>
    <property type="match status" value="1"/>
</dbReference>
<dbReference type="InterPro" id="IPR016454">
    <property type="entry name" value="Cysteine_dSase"/>
</dbReference>
<comment type="function">
    <text evidence="2">Catalyzes the removal of elemental sulfur atoms from cysteine to produce alanine. Seems to participate in the biosynthesis of the nitrogenase metalloclusters by providing the inorganic sulfur required for the Fe-S core formation.</text>
</comment>
<dbReference type="Gene3D" id="3.40.640.10">
    <property type="entry name" value="Type I PLP-dependent aspartate aminotransferase-like (Major domain)"/>
    <property type="match status" value="1"/>
</dbReference>
<dbReference type="GO" id="GO:0046872">
    <property type="term" value="F:metal ion binding"/>
    <property type="evidence" value="ECO:0007669"/>
    <property type="project" value="UniProtKB-KW"/>
</dbReference>
<reference evidence="13" key="1">
    <citation type="journal article" date="2020" name="mSystems">
        <title>Genome- and Community-Level Interaction Insights into Carbon Utilization and Element Cycling Functions of Hydrothermarchaeota in Hydrothermal Sediment.</title>
        <authorList>
            <person name="Zhou Z."/>
            <person name="Liu Y."/>
            <person name="Xu W."/>
            <person name="Pan J."/>
            <person name="Luo Z.H."/>
            <person name="Li M."/>
        </authorList>
    </citation>
    <scope>NUCLEOTIDE SEQUENCE [LARGE SCALE GENOMIC DNA]</scope>
    <source>
        <strain evidence="13">HyVt-483</strain>
    </source>
</reference>
<dbReference type="InterPro" id="IPR015424">
    <property type="entry name" value="PyrdxlP-dep_Trfase"/>
</dbReference>
<comment type="similarity">
    <text evidence="3">Belongs to the class-V pyridoxal-phosphate-dependent aminotransferase family. NifS/IscS subfamily.</text>
</comment>
<keyword evidence="7" id="KW-0663">Pyridoxal phosphate</keyword>
<evidence type="ECO:0000256" key="8">
    <source>
        <dbReference type="ARBA" id="ARBA00023004"/>
    </source>
</evidence>
<dbReference type="Proteomes" id="UP000886043">
    <property type="component" value="Unassembled WGS sequence"/>
</dbReference>
<dbReference type="Gene3D" id="3.90.1150.10">
    <property type="entry name" value="Aspartate Aminotransferase, domain 1"/>
    <property type="match status" value="1"/>
</dbReference>
<comment type="caution">
    <text evidence="13">The sequence shown here is derived from an EMBL/GenBank/DDBJ whole genome shotgun (WGS) entry which is preliminary data.</text>
</comment>
<evidence type="ECO:0000259" key="12">
    <source>
        <dbReference type="Pfam" id="PF00266"/>
    </source>
</evidence>
<proteinExistence type="inferred from homology"/>
<dbReference type="FunFam" id="3.40.640.10:FF:000084">
    <property type="entry name" value="IscS-like cysteine desulfurase"/>
    <property type="match status" value="1"/>
</dbReference>
<dbReference type="InterPro" id="IPR015422">
    <property type="entry name" value="PyrdxlP-dep_Trfase_small"/>
</dbReference>
<evidence type="ECO:0000256" key="3">
    <source>
        <dbReference type="ARBA" id="ARBA00006490"/>
    </source>
</evidence>
<evidence type="ECO:0000256" key="6">
    <source>
        <dbReference type="ARBA" id="ARBA00022723"/>
    </source>
</evidence>
<feature type="domain" description="Aminotransferase class V" evidence="12">
    <location>
        <begin position="5"/>
        <end position="362"/>
    </location>
</feature>
<keyword evidence="5" id="KW-0808">Transferase</keyword>
<gene>
    <name evidence="13" type="ORF">ENJ40_08650</name>
</gene>
<protein>
    <recommendedName>
        <fullName evidence="4">cysteine desulfurase</fullName>
        <ecNumber evidence="4">2.8.1.7</ecNumber>
    </recommendedName>
</protein>
<dbReference type="GO" id="GO:0051536">
    <property type="term" value="F:iron-sulfur cluster binding"/>
    <property type="evidence" value="ECO:0007669"/>
    <property type="project" value="UniProtKB-KW"/>
</dbReference>
<evidence type="ECO:0000256" key="10">
    <source>
        <dbReference type="ARBA" id="ARBA00050776"/>
    </source>
</evidence>
<dbReference type="InterPro" id="IPR020578">
    <property type="entry name" value="Aminotrans_V_PyrdxlP_BS"/>
</dbReference>
<dbReference type="EMBL" id="DRMH01000115">
    <property type="protein sequence ID" value="HFC98508.1"/>
    <property type="molecule type" value="Genomic_DNA"/>
</dbReference>
<keyword evidence="6" id="KW-0479">Metal-binding</keyword>
<evidence type="ECO:0000256" key="11">
    <source>
        <dbReference type="RuleBase" id="RU004504"/>
    </source>
</evidence>
<evidence type="ECO:0000256" key="7">
    <source>
        <dbReference type="ARBA" id="ARBA00022898"/>
    </source>
</evidence>
<dbReference type="EC" id="2.8.1.7" evidence="4"/>
<dbReference type="PANTHER" id="PTHR11601">
    <property type="entry name" value="CYSTEINE DESULFURYLASE FAMILY MEMBER"/>
    <property type="match status" value="1"/>
</dbReference>
<dbReference type="PROSITE" id="PS00595">
    <property type="entry name" value="AA_TRANSFER_CLASS_5"/>
    <property type="match status" value="1"/>
</dbReference>
<dbReference type="AlphaFoldDB" id="A0A7C3CZD2"/>
<keyword evidence="9" id="KW-0411">Iron-sulfur</keyword>
<dbReference type="InterPro" id="IPR015421">
    <property type="entry name" value="PyrdxlP-dep_Trfase_major"/>
</dbReference>
<comment type="catalytic activity">
    <reaction evidence="10">
        <text>(sulfur carrier)-H + L-cysteine = (sulfur carrier)-SH + L-alanine</text>
        <dbReference type="Rhea" id="RHEA:43892"/>
        <dbReference type="Rhea" id="RHEA-COMP:14737"/>
        <dbReference type="Rhea" id="RHEA-COMP:14739"/>
        <dbReference type="ChEBI" id="CHEBI:29917"/>
        <dbReference type="ChEBI" id="CHEBI:35235"/>
        <dbReference type="ChEBI" id="CHEBI:57972"/>
        <dbReference type="ChEBI" id="CHEBI:64428"/>
        <dbReference type="EC" id="2.8.1.7"/>
    </reaction>
</comment>
<name>A0A7C3CZD2_9BACT</name>
<evidence type="ECO:0000256" key="2">
    <source>
        <dbReference type="ARBA" id="ARBA00003120"/>
    </source>
</evidence>
<dbReference type="SUPFAM" id="SSF53383">
    <property type="entry name" value="PLP-dependent transferases"/>
    <property type="match status" value="1"/>
</dbReference>
<dbReference type="GO" id="GO:0031071">
    <property type="term" value="F:cysteine desulfurase activity"/>
    <property type="evidence" value="ECO:0007669"/>
    <property type="project" value="UniProtKB-EC"/>
</dbReference>
<evidence type="ECO:0000256" key="4">
    <source>
        <dbReference type="ARBA" id="ARBA00012239"/>
    </source>
</evidence>
<dbReference type="Gene3D" id="1.10.260.50">
    <property type="match status" value="1"/>
</dbReference>
<dbReference type="PANTHER" id="PTHR11601:SF34">
    <property type="entry name" value="CYSTEINE DESULFURASE"/>
    <property type="match status" value="1"/>
</dbReference>
<organism evidence="13">
    <name type="scientific">Thermosulfurimonas dismutans</name>
    <dbReference type="NCBI Taxonomy" id="999894"/>
    <lineage>
        <taxon>Bacteria</taxon>
        <taxon>Pseudomonadati</taxon>
        <taxon>Thermodesulfobacteriota</taxon>
        <taxon>Thermodesulfobacteria</taxon>
        <taxon>Thermodesulfobacteriales</taxon>
        <taxon>Thermodesulfobacteriaceae</taxon>
        <taxon>Thermosulfurimonas</taxon>
    </lineage>
</organism>